<organism evidence="1 2">
    <name type="scientific">Campylobacter geochelonis</name>
    <dbReference type="NCBI Taxonomy" id="1780362"/>
    <lineage>
        <taxon>Bacteria</taxon>
        <taxon>Pseudomonadati</taxon>
        <taxon>Campylobacterota</taxon>
        <taxon>Epsilonproteobacteria</taxon>
        <taxon>Campylobacterales</taxon>
        <taxon>Campylobacteraceae</taxon>
        <taxon>Campylobacter</taxon>
    </lineage>
</organism>
<proteinExistence type="predicted"/>
<accession>A0A128EAZ4</accession>
<gene>
    <name evidence="1" type="ORF">ERS672216_00400</name>
</gene>
<dbReference type="RefSeq" id="WP_165589827.1">
    <property type="nucleotide sequence ID" value="NZ_CP053844.1"/>
</dbReference>
<dbReference type="PROSITE" id="PS51257">
    <property type="entry name" value="PROKAR_LIPOPROTEIN"/>
    <property type="match status" value="1"/>
</dbReference>
<protein>
    <recommendedName>
        <fullName evidence="3">Entericidin EcnAB</fullName>
    </recommendedName>
</protein>
<evidence type="ECO:0000313" key="1">
    <source>
        <dbReference type="EMBL" id="CZE46487.1"/>
    </source>
</evidence>
<sequence>MRFIFAILVTTIFFVGCSNTWQGVKQDSKETADWTKEKVNEGATFVKEKTE</sequence>
<keyword evidence="2" id="KW-1185">Reference proteome</keyword>
<reference evidence="1 2" key="1">
    <citation type="submission" date="2016-02" db="EMBL/GenBank/DDBJ databases">
        <authorList>
            <consortium name="Pathogen Informatics"/>
        </authorList>
    </citation>
    <scope>NUCLEOTIDE SEQUENCE [LARGE SCALE GENOMIC DNA]</scope>
    <source>
        <strain evidence="1 2">RC20</strain>
    </source>
</reference>
<dbReference type="EMBL" id="FIZP01000001">
    <property type="protein sequence ID" value="CZE46487.1"/>
    <property type="molecule type" value="Genomic_DNA"/>
</dbReference>
<evidence type="ECO:0000313" key="2">
    <source>
        <dbReference type="Proteomes" id="UP000069632"/>
    </source>
</evidence>
<evidence type="ECO:0008006" key="3">
    <source>
        <dbReference type="Google" id="ProtNLM"/>
    </source>
</evidence>
<name>A0A128EAZ4_9BACT</name>
<dbReference type="Proteomes" id="UP000069632">
    <property type="component" value="Unassembled WGS sequence"/>
</dbReference>
<dbReference type="AlphaFoldDB" id="A0A128EAZ4"/>